<proteinExistence type="predicted"/>
<keyword evidence="2" id="KW-1185">Reference proteome</keyword>
<reference evidence="2" key="1">
    <citation type="journal article" date="2019" name="Int. J. Syst. Evol. Microbiol.">
        <title>The Global Catalogue of Microorganisms (GCM) 10K type strain sequencing project: providing services to taxonomists for standard genome sequencing and annotation.</title>
        <authorList>
            <consortium name="The Broad Institute Genomics Platform"/>
            <consortium name="The Broad Institute Genome Sequencing Center for Infectious Disease"/>
            <person name="Wu L."/>
            <person name="Ma J."/>
        </authorList>
    </citation>
    <scope>NUCLEOTIDE SEQUENCE [LARGE SCALE GENOMIC DNA]</scope>
    <source>
        <strain evidence="2">CCUG 49018</strain>
    </source>
</reference>
<dbReference type="RefSeq" id="WP_339123186.1">
    <property type="nucleotide sequence ID" value="NZ_BAABKS010000030.1"/>
</dbReference>
<dbReference type="Proteomes" id="UP001597182">
    <property type="component" value="Unassembled WGS sequence"/>
</dbReference>
<accession>A0ABW3VQH5</accession>
<comment type="caution">
    <text evidence="1">The sequence shown here is derived from an EMBL/GenBank/DDBJ whole genome shotgun (WGS) entry which is preliminary data.</text>
</comment>
<sequence length="173" mass="17783">MHWTDAFDATGEGPGVFAVAPAHRGAVVDWAVRRGLPAVATREVGAPAVDAWGVLDGGVLRLHPHSRPGALAPGVRVVGWCALRLAAGELGFDVPAEALPGEPGPVPDAATLHRRAAVTVPPDPAPVEQAEMLATCIDATTLRWVASALAATPVVRPVAPSPRPRHRSQVGGV</sequence>
<name>A0ABW3VQH5_9PSEU</name>
<dbReference type="EMBL" id="JBHTMB010000263">
    <property type="protein sequence ID" value="MFD1237060.1"/>
    <property type="molecule type" value="Genomic_DNA"/>
</dbReference>
<evidence type="ECO:0000313" key="2">
    <source>
        <dbReference type="Proteomes" id="UP001597182"/>
    </source>
</evidence>
<evidence type="ECO:0000313" key="1">
    <source>
        <dbReference type="EMBL" id="MFD1237060.1"/>
    </source>
</evidence>
<protein>
    <submittedName>
        <fullName evidence="1">Uncharacterized protein</fullName>
    </submittedName>
</protein>
<gene>
    <name evidence="1" type="ORF">ACFQ34_27560</name>
</gene>
<organism evidence="1 2">
    <name type="scientific">Pseudonocardia benzenivorans</name>
    <dbReference type="NCBI Taxonomy" id="228005"/>
    <lineage>
        <taxon>Bacteria</taxon>
        <taxon>Bacillati</taxon>
        <taxon>Actinomycetota</taxon>
        <taxon>Actinomycetes</taxon>
        <taxon>Pseudonocardiales</taxon>
        <taxon>Pseudonocardiaceae</taxon>
        <taxon>Pseudonocardia</taxon>
    </lineage>
</organism>